<organism evidence="6 7">
    <name type="scientific">Petromyces alliaceus</name>
    <name type="common">Aspergillus alliaceus</name>
    <dbReference type="NCBI Taxonomy" id="209559"/>
    <lineage>
        <taxon>Eukaryota</taxon>
        <taxon>Fungi</taxon>
        <taxon>Dikarya</taxon>
        <taxon>Ascomycota</taxon>
        <taxon>Pezizomycotina</taxon>
        <taxon>Eurotiomycetes</taxon>
        <taxon>Eurotiomycetidae</taxon>
        <taxon>Eurotiales</taxon>
        <taxon>Aspergillaceae</taxon>
        <taxon>Aspergillus</taxon>
        <taxon>Aspergillus subgen. Circumdati</taxon>
    </lineage>
</organism>
<evidence type="ECO:0000256" key="1">
    <source>
        <dbReference type="ARBA" id="ARBA00004141"/>
    </source>
</evidence>
<keyword evidence="7" id="KW-1185">Reference proteome</keyword>
<evidence type="ECO:0008006" key="8">
    <source>
        <dbReference type="Google" id="ProtNLM"/>
    </source>
</evidence>
<gene>
    <name evidence="6" type="ORF">ETB97_002772</name>
</gene>
<accession>A0A8H6E4V1</accession>
<proteinExistence type="predicted"/>
<feature type="region of interest" description="Disordered" evidence="5">
    <location>
        <begin position="1"/>
        <end position="31"/>
    </location>
</feature>
<dbReference type="AlphaFoldDB" id="A0A8H6E4V1"/>
<keyword evidence="4" id="KW-0472">Membrane</keyword>
<reference evidence="6 7" key="1">
    <citation type="submission" date="2019-04" db="EMBL/GenBank/DDBJ databases">
        <title>Aspergillus burnettii sp. nov., novel species from soil in southeast Queensland.</title>
        <authorList>
            <person name="Gilchrist C.L.M."/>
            <person name="Pitt J.I."/>
            <person name="Lange L."/>
            <person name="Lacey H.J."/>
            <person name="Vuong D."/>
            <person name="Midgley D.J."/>
            <person name="Greenfield P."/>
            <person name="Bradbury M."/>
            <person name="Lacey E."/>
            <person name="Busk P.K."/>
            <person name="Pilgaard B."/>
            <person name="Chooi Y.H."/>
            <person name="Piggott A.M."/>
        </authorList>
    </citation>
    <scope>NUCLEOTIDE SEQUENCE [LARGE SCALE GENOMIC DNA]</scope>
    <source>
        <strain evidence="6 7">FRR 5400</strain>
    </source>
</reference>
<dbReference type="GO" id="GO:0005886">
    <property type="term" value="C:plasma membrane"/>
    <property type="evidence" value="ECO:0007669"/>
    <property type="project" value="TreeGrafter"/>
</dbReference>
<dbReference type="SUPFAM" id="SSF103473">
    <property type="entry name" value="MFS general substrate transporter"/>
    <property type="match status" value="1"/>
</dbReference>
<dbReference type="PANTHER" id="PTHR23501:SF199">
    <property type="entry name" value="MFS EFFLUX TRANSPORTER INPD-RELATED"/>
    <property type="match status" value="1"/>
</dbReference>
<comment type="subcellular location">
    <subcellularLocation>
        <location evidence="1">Membrane</location>
        <topology evidence="1">Multi-pass membrane protein</topology>
    </subcellularLocation>
</comment>
<evidence type="ECO:0000313" key="7">
    <source>
        <dbReference type="Proteomes" id="UP000541154"/>
    </source>
</evidence>
<keyword evidence="3" id="KW-1133">Transmembrane helix</keyword>
<dbReference type="GO" id="GO:0022857">
    <property type="term" value="F:transmembrane transporter activity"/>
    <property type="evidence" value="ECO:0007669"/>
    <property type="project" value="TreeGrafter"/>
</dbReference>
<dbReference type="Proteomes" id="UP000541154">
    <property type="component" value="Unassembled WGS sequence"/>
</dbReference>
<sequence>MRKNNISNNVPPNEMQISESPKSGNEQRAGDEGVLQRKLLRLPIDSGLCLSVFCQALDTSIIATAIPRVTDEFNSLGDVGWYGSAYLMANCASLLHMESFTTFSQPNGSSREH</sequence>
<evidence type="ECO:0000256" key="2">
    <source>
        <dbReference type="ARBA" id="ARBA00022692"/>
    </source>
</evidence>
<evidence type="ECO:0000256" key="5">
    <source>
        <dbReference type="SAM" id="MobiDB-lite"/>
    </source>
</evidence>
<dbReference type="EMBL" id="SPNV01000161">
    <property type="protein sequence ID" value="KAF5859531.1"/>
    <property type="molecule type" value="Genomic_DNA"/>
</dbReference>
<evidence type="ECO:0000256" key="3">
    <source>
        <dbReference type="ARBA" id="ARBA00022989"/>
    </source>
</evidence>
<keyword evidence="2" id="KW-0812">Transmembrane</keyword>
<dbReference type="PANTHER" id="PTHR23501">
    <property type="entry name" value="MAJOR FACILITATOR SUPERFAMILY"/>
    <property type="match status" value="1"/>
</dbReference>
<feature type="compositionally biased region" description="Polar residues" evidence="5">
    <location>
        <begin position="1"/>
        <end position="26"/>
    </location>
</feature>
<dbReference type="InterPro" id="IPR036259">
    <property type="entry name" value="MFS_trans_sf"/>
</dbReference>
<evidence type="ECO:0000313" key="6">
    <source>
        <dbReference type="EMBL" id="KAF5859531.1"/>
    </source>
</evidence>
<name>A0A8H6E4V1_PETAA</name>
<evidence type="ECO:0000256" key="4">
    <source>
        <dbReference type="ARBA" id="ARBA00023136"/>
    </source>
</evidence>
<protein>
    <recommendedName>
        <fullName evidence="8">Major facilitator superfamily (MFS) profile domain-containing protein</fullName>
    </recommendedName>
</protein>
<comment type="caution">
    <text evidence="6">The sequence shown here is derived from an EMBL/GenBank/DDBJ whole genome shotgun (WGS) entry which is preliminary data.</text>
</comment>